<reference evidence="1 2" key="1">
    <citation type="submission" date="2019-01" db="EMBL/GenBank/DDBJ databases">
        <title>Draft Genome Sequencing of Zygosaccharomyces mellis Ca-7.</title>
        <authorList>
            <person name="Shiwa Y."/>
            <person name="Kanesaki Y."/>
            <person name="Ishige T."/>
            <person name="Mura K."/>
            <person name="Hori T."/>
            <person name="Tamura T."/>
        </authorList>
    </citation>
    <scope>NUCLEOTIDE SEQUENCE [LARGE SCALE GENOMIC DNA]</scope>
    <source>
        <strain evidence="1 2">Ca-7</strain>
    </source>
</reference>
<name>A0A4C2ECC5_9SACH</name>
<protein>
    <submittedName>
        <fullName evidence="1">Uncharacterized protein</fullName>
    </submittedName>
</protein>
<dbReference type="EMBL" id="BIMX01000025">
    <property type="protein sequence ID" value="GCF00997.1"/>
    <property type="molecule type" value="Genomic_DNA"/>
</dbReference>
<dbReference type="OrthoDB" id="4070070at2759"/>
<dbReference type="AlphaFoldDB" id="A0A4C2ECC5"/>
<comment type="caution">
    <text evidence="1">The sequence shown here is derived from an EMBL/GenBank/DDBJ whole genome shotgun (WGS) entry which is preliminary data.</text>
</comment>
<gene>
    <name evidence="1" type="ORF">ZYGM_000742</name>
</gene>
<accession>A0A4C2ECC5</accession>
<sequence>MTGLNESFLRLSVPESSSSNEDVLHLLIYSNFREQLSESAKELHKLTDRILSHKVSRSETTIETHDTILPLMAMLIESRERGKRIYRDALSSRMDVRNWSIDPLCDEMHEELIRTNELLKLYPRRESLW</sequence>
<keyword evidence="2" id="KW-1185">Reference proteome</keyword>
<organism evidence="1 2">
    <name type="scientific">Zygosaccharomyces mellis</name>
    <dbReference type="NCBI Taxonomy" id="42258"/>
    <lineage>
        <taxon>Eukaryota</taxon>
        <taxon>Fungi</taxon>
        <taxon>Dikarya</taxon>
        <taxon>Ascomycota</taxon>
        <taxon>Saccharomycotina</taxon>
        <taxon>Saccharomycetes</taxon>
        <taxon>Saccharomycetales</taxon>
        <taxon>Saccharomycetaceae</taxon>
        <taxon>Zygosaccharomyces</taxon>
    </lineage>
</organism>
<proteinExistence type="predicted"/>
<evidence type="ECO:0000313" key="2">
    <source>
        <dbReference type="Proteomes" id="UP000301737"/>
    </source>
</evidence>
<dbReference type="Proteomes" id="UP000301737">
    <property type="component" value="Unassembled WGS sequence"/>
</dbReference>
<evidence type="ECO:0000313" key="1">
    <source>
        <dbReference type="EMBL" id="GCF00997.1"/>
    </source>
</evidence>